<dbReference type="InterPro" id="IPR008254">
    <property type="entry name" value="Flavodoxin/NO_synth"/>
</dbReference>
<feature type="domain" description="Flavodoxin-like" evidence="1">
    <location>
        <begin position="3"/>
        <end position="166"/>
    </location>
</feature>
<proteinExistence type="predicted"/>
<dbReference type="AlphaFoldDB" id="A0A7J3Z9X8"/>
<dbReference type="Gene3D" id="3.40.50.360">
    <property type="match status" value="1"/>
</dbReference>
<organism evidence="2">
    <name type="scientific">Ignisphaera aggregans</name>
    <dbReference type="NCBI Taxonomy" id="334771"/>
    <lineage>
        <taxon>Archaea</taxon>
        <taxon>Thermoproteota</taxon>
        <taxon>Thermoprotei</taxon>
        <taxon>Desulfurococcales</taxon>
        <taxon>Desulfurococcaceae</taxon>
        <taxon>Ignisphaera</taxon>
    </lineage>
</organism>
<gene>
    <name evidence="2" type="ORF">ENM66_08475</name>
</gene>
<name>A0A7J3Z9X8_9CREN</name>
<dbReference type="EMBL" id="DRYQ01000120">
    <property type="protein sequence ID" value="HHQ51365.1"/>
    <property type="molecule type" value="Genomic_DNA"/>
</dbReference>
<evidence type="ECO:0000259" key="1">
    <source>
        <dbReference type="PROSITE" id="PS50902"/>
    </source>
</evidence>
<dbReference type="InterPro" id="IPR029039">
    <property type="entry name" value="Flavoprotein-like_sf"/>
</dbReference>
<reference evidence="2" key="1">
    <citation type="journal article" date="2020" name="mSystems">
        <title>Genome- and Community-Level Interaction Insights into Carbon Utilization and Element Cycling Functions of Hydrothermarchaeota in Hydrothermal Sediment.</title>
        <authorList>
            <person name="Zhou Z."/>
            <person name="Liu Y."/>
            <person name="Xu W."/>
            <person name="Pan J."/>
            <person name="Luo Z.H."/>
            <person name="Li M."/>
        </authorList>
    </citation>
    <scope>NUCLEOTIDE SEQUENCE [LARGE SCALE GENOMIC DNA]</scope>
    <source>
        <strain evidence="2">SpSt-1105</strain>
    </source>
</reference>
<accession>A0A7J3Z9X8</accession>
<sequence length="166" mass="18708">MWVCIVYYSKTGVTERAVSHLAVELRKRGAEVKVFSVKPVKDYYPKLLHLNPRLIYETITGKSIEVTGLKHFDPNLCRALVVATPIWFGRPSPPITTFIKMFANKVKCPVYALATSIMGKDYAARLRKLLEEMGYSVKGCASLVRGVSYSELHGLLEDILRSIEKT</sequence>
<dbReference type="GO" id="GO:0010181">
    <property type="term" value="F:FMN binding"/>
    <property type="evidence" value="ECO:0007669"/>
    <property type="project" value="InterPro"/>
</dbReference>
<protein>
    <recommendedName>
        <fullName evidence="1">Flavodoxin-like domain-containing protein</fullName>
    </recommendedName>
</protein>
<evidence type="ECO:0000313" key="2">
    <source>
        <dbReference type="EMBL" id="HHQ51365.1"/>
    </source>
</evidence>
<dbReference type="SUPFAM" id="SSF52218">
    <property type="entry name" value="Flavoproteins"/>
    <property type="match status" value="1"/>
</dbReference>
<comment type="caution">
    <text evidence="2">The sequence shown here is derived from an EMBL/GenBank/DDBJ whole genome shotgun (WGS) entry which is preliminary data.</text>
</comment>
<dbReference type="PROSITE" id="PS50902">
    <property type="entry name" value="FLAVODOXIN_LIKE"/>
    <property type="match status" value="1"/>
</dbReference>